<accession>X1SCE7</accession>
<organism evidence="1">
    <name type="scientific">marine sediment metagenome</name>
    <dbReference type="NCBI Taxonomy" id="412755"/>
    <lineage>
        <taxon>unclassified sequences</taxon>
        <taxon>metagenomes</taxon>
        <taxon>ecological metagenomes</taxon>
    </lineage>
</organism>
<dbReference type="EMBL" id="BARW01006504">
    <property type="protein sequence ID" value="GAI76796.1"/>
    <property type="molecule type" value="Genomic_DNA"/>
</dbReference>
<feature type="non-terminal residue" evidence="1">
    <location>
        <position position="1"/>
    </location>
</feature>
<proteinExistence type="predicted"/>
<dbReference type="AlphaFoldDB" id="X1SCE7"/>
<protein>
    <submittedName>
        <fullName evidence="1">Uncharacterized protein</fullName>
    </submittedName>
</protein>
<gene>
    <name evidence="1" type="ORF">S12H4_13661</name>
</gene>
<sequence>GKYRIVITMILSPLKRDIQLAPCLGRLFKMHPGFDSLRNLEKSGIRRLLGPIKDGGIGLGDPQGGNTARLWSVSRSYFGPWMETLTPENTQALLREEGFRAKTVRLLDAYCWGNKDVFPLDQAAFNALVKLRLYGPADNKDVVRADVEGKLAWEERVALIDFHEMLRFHEQYTDKSPSEQKNVVIGWDAWRLLCSLEREGITQDWRWIYEHLVRDEDIAKELWHFYRKISDP</sequence>
<name>X1SCE7_9ZZZZ</name>
<evidence type="ECO:0000313" key="1">
    <source>
        <dbReference type="EMBL" id="GAI76796.1"/>
    </source>
</evidence>
<reference evidence="1" key="1">
    <citation type="journal article" date="2014" name="Front. Microbiol.">
        <title>High frequency of phylogenetically diverse reductive dehalogenase-homologous genes in deep subseafloor sedimentary metagenomes.</title>
        <authorList>
            <person name="Kawai M."/>
            <person name="Futagami T."/>
            <person name="Toyoda A."/>
            <person name="Takaki Y."/>
            <person name="Nishi S."/>
            <person name="Hori S."/>
            <person name="Arai W."/>
            <person name="Tsubouchi T."/>
            <person name="Morono Y."/>
            <person name="Uchiyama I."/>
            <person name="Ito T."/>
            <person name="Fujiyama A."/>
            <person name="Inagaki F."/>
            <person name="Takami H."/>
        </authorList>
    </citation>
    <scope>NUCLEOTIDE SEQUENCE</scope>
    <source>
        <strain evidence="1">Expedition CK06-06</strain>
    </source>
</reference>
<comment type="caution">
    <text evidence="1">The sequence shown here is derived from an EMBL/GenBank/DDBJ whole genome shotgun (WGS) entry which is preliminary data.</text>
</comment>